<sequence length="81" mass="8650">MHFSTIALAALFAATGLAAPSSDRFDKLREGKCTGPGGQCHVTIKLFPINKDCEMGTVCSSKGSPCFLKGRTWTRTHVSCT</sequence>
<feature type="signal peptide" evidence="1">
    <location>
        <begin position="1"/>
        <end position="18"/>
    </location>
</feature>
<reference evidence="2 3" key="1">
    <citation type="journal article" date="2024" name="IMA Fungus">
        <title>Apiospora arundinis, a panoply of carbohydrate-active enzymes and secondary metabolites.</title>
        <authorList>
            <person name="Sorensen T."/>
            <person name="Petersen C."/>
            <person name="Muurmann A.T."/>
            <person name="Christiansen J.V."/>
            <person name="Brundto M.L."/>
            <person name="Overgaard C.K."/>
            <person name="Boysen A.T."/>
            <person name="Wollenberg R.D."/>
            <person name="Larsen T.O."/>
            <person name="Sorensen J.L."/>
            <person name="Nielsen K.L."/>
            <person name="Sondergaard T.E."/>
        </authorList>
    </citation>
    <scope>NUCLEOTIDE SEQUENCE [LARGE SCALE GENOMIC DNA]</scope>
    <source>
        <strain evidence="2 3">AAU 773</strain>
    </source>
</reference>
<dbReference type="EMBL" id="JAPCWZ010000007">
    <property type="protein sequence ID" value="KAK8856709.1"/>
    <property type="molecule type" value="Genomic_DNA"/>
</dbReference>
<keyword evidence="3" id="KW-1185">Reference proteome</keyword>
<protein>
    <submittedName>
        <fullName evidence="2">Uncharacterized protein</fullName>
    </submittedName>
</protein>
<gene>
    <name evidence="2" type="ORF">PGQ11_012621</name>
</gene>
<proteinExistence type="predicted"/>
<evidence type="ECO:0000256" key="1">
    <source>
        <dbReference type="SAM" id="SignalP"/>
    </source>
</evidence>
<keyword evidence="1" id="KW-0732">Signal</keyword>
<organism evidence="2 3">
    <name type="scientific">Apiospora arundinis</name>
    <dbReference type="NCBI Taxonomy" id="335852"/>
    <lineage>
        <taxon>Eukaryota</taxon>
        <taxon>Fungi</taxon>
        <taxon>Dikarya</taxon>
        <taxon>Ascomycota</taxon>
        <taxon>Pezizomycotina</taxon>
        <taxon>Sordariomycetes</taxon>
        <taxon>Xylariomycetidae</taxon>
        <taxon>Amphisphaeriales</taxon>
        <taxon>Apiosporaceae</taxon>
        <taxon>Apiospora</taxon>
    </lineage>
</organism>
<accession>A0ABR2I2T2</accession>
<dbReference type="Proteomes" id="UP001390339">
    <property type="component" value="Unassembled WGS sequence"/>
</dbReference>
<feature type="chain" id="PRO_5045948619" evidence="1">
    <location>
        <begin position="19"/>
        <end position="81"/>
    </location>
</feature>
<name>A0ABR2I2T2_9PEZI</name>
<comment type="caution">
    <text evidence="2">The sequence shown here is derived from an EMBL/GenBank/DDBJ whole genome shotgun (WGS) entry which is preliminary data.</text>
</comment>
<evidence type="ECO:0000313" key="3">
    <source>
        <dbReference type="Proteomes" id="UP001390339"/>
    </source>
</evidence>
<evidence type="ECO:0000313" key="2">
    <source>
        <dbReference type="EMBL" id="KAK8856709.1"/>
    </source>
</evidence>